<name>A0A5B7E0T7_PORTR</name>
<feature type="compositionally biased region" description="Basic and acidic residues" evidence="1">
    <location>
        <begin position="108"/>
        <end position="120"/>
    </location>
</feature>
<dbReference type="AlphaFoldDB" id="A0A5B7E0T7"/>
<dbReference type="EMBL" id="VSRR010001681">
    <property type="protein sequence ID" value="MPC27019.1"/>
    <property type="molecule type" value="Genomic_DNA"/>
</dbReference>
<feature type="region of interest" description="Disordered" evidence="1">
    <location>
        <begin position="66"/>
        <end position="120"/>
    </location>
</feature>
<keyword evidence="3" id="KW-1185">Reference proteome</keyword>
<evidence type="ECO:0000256" key="1">
    <source>
        <dbReference type="SAM" id="MobiDB-lite"/>
    </source>
</evidence>
<proteinExistence type="predicted"/>
<comment type="caution">
    <text evidence="2">The sequence shown here is derived from an EMBL/GenBank/DDBJ whole genome shotgun (WGS) entry which is preliminary data.</text>
</comment>
<reference evidence="2 3" key="1">
    <citation type="submission" date="2019-05" db="EMBL/GenBank/DDBJ databases">
        <title>Another draft genome of Portunus trituberculatus and its Hox gene families provides insights of decapod evolution.</title>
        <authorList>
            <person name="Jeong J.-H."/>
            <person name="Song I."/>
            <person name="Kim S."/>
            <person name="Choi T."/>
            <person name="Kim D."/>
            <person name="Ryu S."/>
            <person name="Kim W."/>
        </authorList>
    </citation>
    <scope>NUCLEOTIDE SEQUENCE [LARGE SCALE GENOMIC DNA]</scope>
    <source>
        <tissue evidence="2">Muscle</tissue>
    </source>
</reference>
<accession>A0A5B7E0T7</accession>
<organism evidence="2 3">
    <name type="scientific">Portunus trituberculatus</name>
    <name type="common">Swimming crab</name>
    <name type="synonym">Neptunus trituberculatus</name>
    <dbReference type="NCBI Taxonomy" id="210409"/>
    <lineage>
        <taxon>Eukaryota</taxon>
        <taxon>Metazoa</taxon>
        <taxon>Ecdysozoa</taxon>
        <taxon>Arthropoda</taxon>
        <taxon>Crustacea</taxon>
        <taxon>Multicrustacea</taxon>
        <taxon>Malacostraca</taxon>
        <taxon>Eumalacostraca</taxon>
        <taxon>Eucarida</taxon>
        <taxon>Decapoda</taxon>
        <taxon>Pleocyemata</taxon>
        <taxon>Brachyura</taxon>
        <taxon>Eubrachyura</taxon>
        <taxon>Portunoidea</taxon>
        <taxon>Portunidae</taxon>
        <taxon>Portuninae</taxon>
        <taxon>Portunus</taxon>
    </lineage>
</organism>
<evidence type="ECO:0000313" key="2">
    <source>
        <dbReference type="EMBL" id="MPC27019.1"/>
    </source>
</evidence>
<gene>
    <name evidence="2" type="ORF">E2C01_020171</name>
</gene>
<dbReference type="Proteomes" id="UP000324222">
    <property type="component" value="Unassembled WGS sequence"/>
</dbReference>
<sequence length="120" mass="12919">MTCSSPLYFSPLTCFNPSGSRPARQGIIVVPCSVCSSAVPWARHGAGSSCGLHNRLDSQRRARISKQLLPSPPPPSVTPRRAACPVAQHRSRPSNDSSATPPRFALRPRTDESQRESNGV</sequence>
<evidence type="ECO:0000313" key="3">
    <source>
        <dbReference type="Proteomes" id="UP000324222"/>
    </source>
</evidence>
<protein>
    <submittedName>
        <fullName evidence="2">Uncharacterized protein</fullName>
    </submittedName>
</protein>